<evidence type="ECO:0000256" key="2">
    <source>
        <dbReference type="ARBA" id="ARBA00011906"/>
    </source>
</evidence>
<evidence type="ECO:0000256" key="6">
    <source>
        <dbReference type="ARBA" id="ARBA00048233"/>
    </source>
</evidence>
<comment type="catalytic activity">
    <reaction evidence="6">
        <text>2 L-dopa + O2 = 2 L-dopaquinone + 2 H2O</text>
        <dbReference type="Rhea" id="RHEA:34287"/>
        <dbReference type="ChEBI" id="CHEBI:15377"/>
        <dbReference type="ChEBI" id="CHEBI:15379"/>
        <dbReference type="ChEBI" id="CHEBI:57504"/>
        <dbReference type="ChEBI" id="CHEBI:57924"/>
        <dbReference type="EC" id="1.14.18.1"/>
    </reaction>
</comment>
<keyword evidence="4" id="KW-0186">Copper</keyword>
<evidence type="ECO:0000256" key="1">
    <source>
        <dbReference type="ARBA" id="ARBA00009928"/>
    </source>
</evidence>
<evidence type="ECO:0000259" key="8">
    <source>
        <dbReference type="PROSITE" id="PS00497"/>
    </source>
</evidence>
<accession>W9HPI2</accession>
<dbReference type="HOGENOM" id="CLU_1288947_0_0_1"/>
<keyword evidence="3" id="KW-0479">Metal-binding</keyword>
<evidence type="ECO:0000256" key="7">
    <source>
        <dbReference type="ARBA" id="ARBA00048881"/>
    </source>
</evidence>
<dbReference type="InterPro" id="IPR008922">
    <property type="entry name" value="Di-copper_centre_dom_sf"/>
</dbReference>
<dbReference type="EC" id="1.14.18.1" evidence="2"/>
<organism evidence="9 10">
    <name type="scientific">Fusarium oxysporum NRRL 32931</name>
    <dbReference type="NCBI Taxonomy" id="660029"/>
    <lineage>
        <taxon>Eukaryota</taxon>
        <taxon>Fungi</taxon>
        <taxon>Dikarya</taxon>
        <taxon>Ascomycota</taxon>
        <taxon>Pezizomycotina</taxon>
        <taxon>Sordariomycetes</taxon>
        <taxon>Hypocreomycetidae</taxon>
        <taxon>Hypocreales</taxon>
        <taxon>Nectriaceae</taxon>
        <taxon>Fusarium</taxon>
        <taxon>Fusarium oxysporum species complex</taxon>
    </lineage>
</organism>
<evidence type="ECO:0000313" key="10">
    <source>
        <dbReference type="Proteomes" id="UP000030753"/>
    </source>
</evidence>
<dbReference type="SUPFAM" id="SSF48056">
    <property type="entry name" value="Di-copper centre-containing domain"/>
    <property type="match status" value="1"/>
</dbReference>
<dbReference type="InterPro" id="IPR050316">
    <property type="entry name" value="Tyrosinase/Hemocyanin"/>
</dbReference>
<reference evidence="9 10" key="1">
    <citation type="submission" date="2011-06" db="EMBL/GenBank/DDBJ databases">
        <title>The Genome Sequence of Fusarium oxysporum FOSC 3-a.</title>
        <authorList>
            <consortium name="The Broad Institute Genome Sequencing Platform"/>
            <person name="Ma L.-J."/>
            <person name="Gale L.R."/>
            <person name="Schwartz D.C."/>
            <person name="Zhou S."/>
            <person name="Corby-Kistler H."/>
            <person name="Young S.K."/>
            <person name="Zeng Q."/>
            <person name="Gargeya S."/>
            <person name="Fitzgerald M."/>
            <person name="Haas B."/>
            <person name="Abouelleil A."/>
            <person name="Alvarado L."/>
            <person name="Arachchi H.M."/>
            <person name="Berlin A."/>
            <person name="Brown A."/>
            <person name="Chapman S.B."/>
            <person name="Chen Z."/>
            <person name="Dunbar C."/>
            <person name="Freedman E."/>
            <person name="Gearin G."/>
            <person name="Gellesch M."/>
            <person name="Goldberg J."/>
            <person name="Griggs A."/>
            <person name="Gujja S."/>
            <person name="Heiman D."/>
            <person name="Howarth C."/>
            <person name="Larson L."/>
            <person name="Lui A."/>
            <person name="MacDonald P.J.P."/>
            <person name="Mehta T."/>
            <person name="Montmayeur A."/>
            <person name="Murphy C."/>
            <person name="Neiman D."/>
            <person name="Pearson M."/>
            <person name="Priest M."/>
            <person name="Roberts A."/>
            <person name="Saif S."/>
            <person name="Shea T."/>
            <person name="Shenoy N."/>
            <person name="Sisk P."/>
            <person name="Stolte C."/>
            <person name="Sykes S."/>
            <person name="Wortman J."/>
            <person name="Nusbaum C."/>
            <person name="Birren B."/>
        </authorList>
    </citation>
    <scope>NUCLEOTIDE SEQUENCE [LARGE SCALE GENOMIC DNA]</scope>
    <source>
        <strain evidence="10">FOSC 3-a</strain>
    </source>
</reference>
<gene>
    <name evidence="9" type="ORF">FOYG_11958</name>
</gene>
<dbReference type="PANTHER" id="PTHR11474">
    <property type="entry name" value="TYROSINASE FAMILY MEMBER"/>
    <property type="match status" value="1"/>
</dbReference>
<comment type="similarity">
    <text evidence="1">Belongs to the tyrosinase family.</text>
</comment>
<proteinExistence type="inferred from homology"/>
<dbReference type="GO" id="GO:0004503">
    <property type="term" value="F:tyrosinase activity"/>
    <property type="evidence" value="ECO:0007669"/>
    <property type="project" value="UniProtKB-EC"/>
</dbReference>
<sequence>MPTFLPTKPDGPFIVEGTGGIRLELREFKKNTDLWNLYLVGLWQFQQVSEEDQLSYFQIAGIHGKPYQSWPLGDKNLESLRQQEAEFCTHSSILFLTWHRPYLALFEAILKQAIDFVAQQFTAEEGRDKYVEAAKGFRMPFWDWAHPGLPVFPEEATNSDKARVIVPQSLLQEYPDLNKSADGSVEIHNPLFSYTFPSGIDTDFKVGGTPPGLD</sequence>
<dbReference type="Pfam" id="PF00264">
    <property type="entry name" value="Tyrosinase"/>
    <property type="match status" value="1"/>
</dbReference>
<feature type="domain" description="Tyrosinase copper-binding" evidence="8">
    <location>
        <begin position="90"/>
        <end position="107"/>
    </location>
</feature>
<dbReference type="EMBL" id="JH717846">
    <property type="protein sequence ID" value="EWY84513.1"/>
    <property type="molecule type" value="Genomic_DNA"/>
</dbReference>
<dbReference type="Gene3D" id="1.10.1280.10">
    <property type="entry name" value="Di-copper center containing domain from catechol oxidase"/>
    <property type="match status" value="1"/>
</dbReference>
<evidence type="ECO:0000256" key="4">
    <source>
        <dbReference type="ARBA" id="ARBA00023008"/>
    </source>
</evidence>
<dbReference type="PROSITE" id="PS00497">
    <property type="entry name" value="TYROSINASE_1"/>
    <property type="match status" value="1"/>
</dbReference>
<protein>
    <recommendedName>
        <fullName evidence="2">tyrosinase</fullName>
        <ecNumber evidence="2">1.14.18.1</ecNumber>
    </recommendedName>
</protein>
<dbReference type="AlphaFoldDB" id="W9HPI2"/>
<comment type="catalytic activity">
    <reaction evidence="7">
        <text>L-tyrosine + O2 = L-dopaquinone + H2O</text>
        <dbReference type="Rhea" id="RHEA:18117"/>
        <dbReference type="ChEBI" id="CHEBI:15377"/>
        <dbReference type="ChEBI" id="CHEBI:15379"/>
        <dbReference type="ChEBI" id="CHEBI:57924"/>
        <dbReference type="ChEBI" id="CHEBI:58315"/>
        <dbReference type="EC" id="1.14.18.1"/>
    </reaction>
</comment>
<dbReference type="GO" id="GO:0042438">
    <property type="term" value="P:melanin biosynthetic process"/>
    <property type="evidence" value="ECO:0007669"/>
    <property type="project" value="UniProtKB-KW"/>
</dbReference>
<dbReference type="GO" id="GO:0046872">
    <property type="term" value="F:metal ion binding"/>
    <property type="evidence" value="ECO:0007669"/>
    <property type="project" value="UniProtKB-KW"/>
</dbReference>
<dbReference type="InterPro" id="IPR002227">
    <property type="entry name" value="Tyrosinase_Cu-bd"/>
</dbReference>
<keyword evidence="5" id="KW-0470">Melanin biosynthesis</keyword>
<evidence type="ECO:0000256" key="3">
    <source>
        <dbReference type="ARBA" id="ARBA00022723"/>
    </source>
</evidence>
<evidence type="ECO:0000313" key="9">
    <source>
        <dbReference type="EMBL" id="EWY84513.1"/>
    </source>
</evidence>
<name>W9HPI2_FUSOX</name>
<dbReference type="PANTHER" id="PTHR11474:SF76">
    <property type="entry name" value="SHKT DOMAIN-CONTAINING PROTEIN"/>
    <property type="match status" value="1"/>
</dbReference>
<evidence type="ECO:0000256" key="5">
    <source>
        <dbReference type="ARBA" id="ARBA00023101"/>
    </source>
</evidence>
<dbReference type="Proteomes" id="UP000030753">
    <property type="component" value="Unassembled WGS sequence"/>
</dbReference>